<gene>
    <name evidence="1" type="ORF">V6N11_082971</name>
</gene>
<protein>
    <submittedName>
        <fullName evidence="1">Uncharacterized protein</fullName>
    </submittedName>
</protein>
<dbReference type="Proteomes" id="UP001396334">
    <property type="component" value="Unassembled WGS sequence"/>
</dbReference>
<dbReference type="InterPro" id="IPR026270">
    <property type="entry name" value="SRP72"/>
</dbReference>
<evidence type="ECO:0000313" key="2">
    <source>
        <dbReference type="Proteomes" id="UP001396334"/>
    </source>
</evidence>
<evidence type="ECO:0000313" key="1">
    <source>
        <dbReference type="EMBL" id="KAK9001180.1"/>
    </source>
</evidence>
<keyword evidence="2" id="KW-1185">Reference proteome</keyword>
<sequence length="264" mass="30591">MVLSRCRISRPSCNWKFRSGKVNWKKSFQKFRLDFNNDFRSLLKKCVGKPNINDTKMVQESDESSMVTDTAKGMELNSLMEDEKIVQSFLEMDEGHQTCQFKQLEGTIEHTDEQGGIDKDSMWHEVVDGLIFAIYGINNTEYEGNELEMCGNWGVFPYSGVTDGVLPSEEFIEEDLVSLFFTTRWEYDHRAVLLLVVSGDEDAIRCKVVALIKADKIEDAFSKIQYAQKDSFDFSFYKAYCLYRQNKLDEVLELLSWHIILLVL</sequence>
<reference evidence="1 2" key="1">
    <citation type="journal article" date="2024" name="G3 (Bethesda)">
        <title>Genome assembly of Hibiscus sabdariffa L. provides insights into metabolisms of medicinal natural products.</title>
        <authorList>
            <person name="Kim T."/>
        </authorList>
    </citation>
    <scope>NUCLEOTIDE SEQUENCE [LARGE SCALE GENOMIC DNA]</scope>
    <source>
        <strain evidence="1">TK-2024</strain>
        <tissue evidence="1">Old leaves</tissue>
    </source>
</reference>
<name>A0ABR2QKF5_9ROSI</name>
<dbReference type="PANTHER" id="PTHR14094:SF9">
    <property type="entry name" value="SIGNAL RECOGNITION PARTICLE SUBUNIT SRP72"/>
    <property type="match status" value="1"/>
</dbReference>
<dbReference type="PANTHER" id="PTHR14094">
    <property type="entry name" value="SIGNAL RECOGNITION PARTICLE 72"/>
    <property type="match status" value="1"/>
</dbReference>
<accession>A0ABR2QKF5</accession>
<comment type="caution">
    <text evidence="1">The sequence shown here is derived from an EMBL/GenBank/DDBJ whole genome shotgun (WGS) entry which is preliminary data.</text>
</comment>
<dbReference type="EMBL" id="JBBPBN010000036">
    <property type="protein sequence ID" value="KAK9001180.1"/>
    <property type="molecule type" value="Genomic_DNA"/>
</dbReference>
<dbReference type="Gene3D" id="1.25.40.10">
    <property type="entry name" value="Tetratricopeptide repeat domain"/>
    <property type="match status" value="1"/>
</dbReference>
<organism evidence="1 2">
    <name type="scientific">Hibiscus sabdariffa</name>
    <name type="common">roselle</name>
    <dbReference type="NCBI Taxonomy" id="183260"/>
    <lineage>
        <taxon>Eukaryota</taxon>
        <taxon>Viridiplantae</taxon>
        <taxon>Streptophyta</taxon>
        <taxon>Embryophyta</taxon>
        <taxon>Tracheophyta</taxon>
        <taxon>Spermatophyta</taxon>
        <taxon>Magnoliopsida</taxon>
        <taxon>eudicotyledons</taxon>
        <taxon>Gunneridae</taxon>
        <taxon>Pentapetalae</taxon>
        <taxon>rosids</taxon>
        <taxon>malvids</taxon>
        <taxon>Malvales</taxon>
        <taxon>Malvaceae</taxon>
        <taxon>Malvoideae</taxon>
        <taxon>Hibiscus</taxon>
    </lineage>
</organism>
<proteinExistence type="predicted"/>
<dbReference type="InterPro" id="IPR011990">
    <property type="entry name" value="TPR-like_helical_dom_sf"/>
</dbReference>